<keyword evidence="2" id="KW-1185">Reference proteome</keyword>
<dbReference type="EMBL" id="JBAJEX010000009">
    <property type="protein sequence ID" value="MEO1767709.1"/>
    <property type="molecule type" value="Genomic_DNA"/>
</dbReference>
<protein>
    <submittedName>
        <fullName evidence="1">Uncharacterized protein</fullName>
    </submittedName>
</protein>
<evidence type="ECO:0000313" key="1">
    <source>
        <dbReference type="EMBL" id="MEO1767709.1"/>
    </source>
</evidence>
<evidence type="ECO:0000313" key="2">
    <source>
        <dbReference type="Proteomes" id="UP001482231"/>
    </source>
</evidence>
<organism evidence="1 2">
    <name type="scientific">Thiobacter aerophilum</name>
    <dbReference type="NCBI Taxonomy" id="3121275"/>
    <lineage>
        <taxon>Bacteria</taxon>
        <taxon>Pseudomonadati</taxon>
        <taxon>Pseudomonadota</taxon>
        <taxon>Betaproteobacteria</taxon>
        <taxon>Burkholderiales</taxon>
        <taxon>Thiobacteraceae</taxon>
        <taxon>Thiobacter</taxon>
    </lineage>
</organism>
<comment type="caution">
    <text evidence="1">The sequence shown here is derived from an EMBL/GenBank/DDBJ whole genome shotgun (WGS) entry which is preliminary data.</text>
</comment>
<dbReference type="Proteomes" id="UP001482231">
    <property type="component" value="Unassembled WGS sequence"/>
</dbReference>
<gene>
    <name evidence="1" type="ORF">V6E02_10850</name>
</gene>
<dbReference type="RefSeq" id="WP_347308820.1">
    <property type="nucleotide sequence ID" value="NZ_JBAJEX010000009.1"/>
</dbReference>
<accession>A0ABV0EJW3</accession>
<reference evidence="1 2" key="1">
    <citation type="submission" date="2024-02" db="EMBL/GenBank/DDBJ databases">
        <title>New thermophilic sulfur-oxidizing bacteria from a hot springs of the Uzon caldera (Kamchatka, Russia).</title>
        <authorList>
            <person name="Dukat A.M."/>
            <person name="Elcheninov A.G."/>
            <person name="Frolov E.N."/>
        </authorList>
    </citation>
    <scope>NUCLEOTIDE SEQUENCE [LARGE SCALE GENOMIC DNA]</scope>
    <source>
        <strain evidence="1 2">AK1</strain>
    </source>
</reference>
<name>A0ABV0EJW3_9BURK</name>
<proteinExistence type="predicted"/>
<sequence>MLVMQIAGDLSELLLRALAAGVLETAGQGKVTVALVARLPGAKDLAQTLSGEGVFSDIRANEAKQAGLVRFLPAF</sequence>